<dbReference type="Pfam" id="PF01370">
    <property type="entry name" value="Epimerase"/>
    <property type="match status" value="1"/>
</dbReference>
<proteinExistence type="inferred from homology"/>
<gene>
    <name evidence="3" type="ORF">KSW38_18560</name>
</gene>
<dbReference type="InterPro" id="IPR020904">
    <property type="entry name" value="Sc_DH/Rdtase_CS"/>
</dbReference>
<dbReference type="EMBL" id="JAHOPC010000013">
    <property type="protein sequence ID" value="MBU8868298.1"/>
    <property type="molecule type" value="Genomic_DNA"/>
</dbReference>
<name>A0ABS6IBT9_9MICC</name>
<dbReference type="PANTHER" id="PTHR43000">
    <property type="entry name" value="DTDP-D-GLUCOSE 4,6-DEHYDRATASE-RELATED"/>
    <property type="match status" value="1"/>
</dbReference>
<organism evidence="3 4">
    <name type="scientific">Paenarthrobacter aromaticivorans</name>
    <dbReference type="NCBI Taxonomy" id="2849150"/>
    <lineage>
        <taxon>Bacteria</taxon>
        <taxon>Bacillati</taxon>
        <taxon>Actinomycetota</taxon>
        <taxon>Actinomycetes</taxon>
        <taxon>Micrococcales</taxon>
        <taxon>Micrococcaceae</taxon>
        <taxon>Paenarthrobacter</taxon>
    </lineage>
</organism>
<feature type="domain" description="NAD-dependent epimerase/dehydratase" evidence="2">
    <location>
        <begin position="3"/>
        <end position="228"/>
    </location>
</feature>
<evidence type="ECO:0000256" key="1">
    <source>
        <dbReference type="ARBA" id="ARBA00007637"/>
    </source>
</evidence>
<dbReference type="Proteomes" id="UP000824166">
    <property type="component" value="Unassembled WGS sequence"/>
</dbReference>
<evidence type="ECO:0000313" key="4">
    <source>
        <dbReference type="Proteomes" id="UP000824166"/>
    </source>
</evidence>
<evidence type="ECO:0000313" key="3">
    <source>
        <dbReference type="EMBL" id="MBU8868298.1"/>
    </source>
</evidence>
<comment type="similarity">
    <text evidence="1">Belongs to the NAD(P)-dependent epimerase/dehydratase family.</text>
</comment>
<comment type="caution">
    <text evidence="3">The sequence shown here is derived from an EMBL/GenBank/DDBJ whole genome shotgun (WGS) entry which is preliminary data.</text>
</comment>
<dbReference type="PROSITE" id="PS00061">
    <property type="entry name" value="ADH_SHORT"/>
    <property type="match status" value="1"/>
</dbReference>
<evidence type="ECO:0000259" key="2">
    <source>
        <dbReference type="Pfam" id="PF01370"/>
    </source>
</evidence>
<protein>
    <submittedName>
        <fullName evidence="3">NAD-dependent epimerase/dehydratase family protein</fullName>
    </submittedName>
</protein>
<sequence>MKILITGGAGFIGSNLVRYINEHEPRAELVVIDNFSTGHAENLSERLVHVVEGSVLDEAALHIAMEGVDSVVHLGALGSVPRSVARPLQSHHANATGTLNVLEAARQHGVKHVLMSSSSSVYGSNPILPKSETDWTRPVSPYAASKLAAESYTIAYGRTYGMQTLAFRFFNVYGPGQRAGHAYAAVIPKFLDAALRGEPLEVHGDGLQSRDFTYVDTVCEVLLAACQQQLSWESPVNLAFGSNSTLLEVIAALESAMDQKLAVSHHESRTGDVRASRSDGRLMKELFPDVKPVDLQTGIQRTLKWFKQGDRTGVTGAQHSA</sequence>
<reference evidence="3 4" key="1">
    <citation type="submission" date="2021-06" db="EMBL/GenBank/DDBJ databases">
        <authorList>
            <person name="Jeong J.W."/>
        </authorList>
    </citation>
    <scope>NUCLEOTIDE SEQUENCE [LARGE SCALE GENOMIC DNA]</scope>
    <source>
        <strain evidence="3 4">MMS21-TAE1-1</strain>
    </source>
</reference>
<keyword evidence="4" id="KW-1185">Reference proteome</keyword>
<dbReference type="RefSeq" id="WP_216926419.1">
    <property type="nucleotide sequence ID" value="NZ_JAHOPC010000013.1"/>
</dbReference>
<dbReference type="InterPro" id="IPR001509">
    <property type="entry name" value="Epimerase_deHydtase"/>
</dbReference>
<accession>A0ABS6IBT9</accession>